<keyword evidence="4" id="KW-0862">Zinc</keyword>
<dbReference type="GO" id="GO:0005634">
    <property type="term" value="C:nucleus"/>
    <property type="evidence" value="ECO:0007669"/>
    <property type="project" value="UniProtKB-SubCell"/>
</dbReference>
<dbReference type="Proteomes" id="UP000027456">
    <property type="component" value="Unassembled WGS sequence"/>
</dbReference>
<dbReference type="OrthoDB" id="1607513at2759"/>
<dbReference type="HOGENOM" id="CLU_984039_0_0_1"/>
<dbReference type="EMBL" id="AZST01001900">
    <property type="protein sequence ID" value="KEP45363.1"/>
    <property type="molecule type" value="Genomic_DNA"/>
</dbReference>
<dbReference type="InterPro" id="IPR012337">
    <property type="entry name" value="RNaseH-like_sf"/>
</dbReference>
<dbReference type="STRING" id="1423351.A0A074RKX0"/>
<evidence type="ECO:0000313" key="7">
    <source>
        <dbReference type="Proteomes" id="UP000027456"/>
    </source>
</evidence>
<sequence length="283" mass="31677">MLYGTQGLIKDSDLPHCDKLETLAYNMYCIEKDLIDKDMQSSHGSVSLTSDLWSDIQIRSFMAVTAHYIDALGTLRDHLIAFCKIEGHPTGVNIAHALHEVLQESGLVNKLGFITLDNASNNNTAMTELAEQVQDEIDTFHPEWNRIHCFPHILNLAVQSILKSLRPSANKYREYMQQHRLAISPATETYLQAMELSPVDSVRASIAACCSSGTRCEEFESSIKKGNKDGSFKLPDGQVIQLPNLQLLHDSPTRWGSTFLMMEQYELMSLVCPSLSLSIMKAN</sequence>
<dbReference type="PANTHER" id="PTHR46481">
    <property type="entry name" value="ZINC FINGER BED DOMAIN-CONTAINING PROTEIN 4"/>
    <property type="match status" value="1"/>
</dbReference>
<comment type="caution">
    <text evidence="6">The sequence shown here is derived from an EMBL/GenBank/DDBJ whole genome shotgun (WGS) entry which is preliminary data.</text>
</comment>
<evidence type="ECO:0000256" key="3">
    <source>
        <dbReference type="ARBA" id="ARBA00022771"/>
    </source>
</evidence>
<keyword evidence="2" id="KW-0479">Metal-binding</keyword>
<comment type="subcellular location">
    <subcellularLocation>
        <location evidence="1">Nucleus</location>
    </subcellularLocation>
</comment>
<dbReference type="InterPro" id="IPR052035">
    <property type="entry name" value="ZnF_BED_domain_contain"/>
</dbReference>
<proteinExistence type="predicted"/>
<gene>
    <name evidence="6" type="ORF">V565_282820</name>
</gene>
<evidence type="ECO:0000256" key="2">
    <source>
        <dbReference type="ARBA" id="ARBA00022723"/>
    </source>
</evidence>
<evidence type="ECO:0000256" key="5">
    <source>
        <dbReference type="ARBA" id="ARBA00023242"/>
    </source>
</evidence>
<name>A0A074RKX0_9AGAM</name>
<protein>
    <submittedName>
        <fullName evidence="6">Putative transposase</fullName>
    </submittedName>
</protein>
<dbReference type="GO" id="GO:0008270">
    <property type="term" value="F:zinc ion binding"/>
    <property type="evidence" value="ECO:0007669"/>
    <property type="project" value="UniProtKB-KW"/>
</dbReference>
<keyword evidence="3" id="KW-0863">Zinc-finger</keyword>
<reference evidence="6 7" key="1">
    <citation type="submission" date="2013-12" db="EMBL/GenBank/DDBJ databases">
        <authorList>
            <person name="Cubeta M."/>
            <person name="Pakala S."/>
            <person name="Fedorova N."/>
            <person name="Thomas E."/>
            <person name="Dean R."/>
            <person name="Jabaji S."/>
            <person name="Neate S."/>
            <person name="Toda T."/>
            <person name="Tavantzis S."/>
            <person name="Vilgalys R."/>
            <person name="Bharathan N."/>
            <person name="Pakala S."/>
            <person name="Losada L.S."/>
            <person name="Zafar N."/>
            <person name="Nierman W."/>
        </authorList>
    </citation>
    <scope>NUCLEOTIDE SEQUENCE [LARGE SCALE GENOMIC DNA]</scope>
    <source>
        <strain evidence="6 7">123E</strain>
    </source>
</reference>
<dbReference type="SUPFAM" id="SSF53098">
    <property type="entry name" value="Ribonuclease H-like"/>
    <property type="match status" value="1"/>
</dbReference>
<evidence type="ECO:0000256" key="1">
    <source>
        <dbReference type="ARBA" id="ARBA00004123"/>
    </source>
</evidence>
<evidence type="ECO:0000313" key="6">
    <source>
        <dbReference type="EMBL" id="KEP45363.1"/>
    </source>
</evidence>
<dbReference type="PANTHER" id="PTHR46481:SF10">
    <property type="entry name" value="ZINC FINGER BED DOMAIN-CONTAINING PROTEIN 39"/>
    <property type="match status" value="1"/>
</dbReference>
<dbReference type="AlphaFoldDB" id="A0A074RKX0"/>
<organism evidence="6 7">
    <name type="scientific">Rhizoctonia solani 123E</name>
    <dbReference type="NCBI Taxonomy" id="1423351"/>
    <lineage>
        <taxon>Eukaryota</taxon>
        <taxon>Fungi</taxon>
        <taxon>Dikarya</taxon>
        <taxon>Basidiomycota</taxon>
        <taxon>Agaricomycotina</taxon>
        <taxon>Agaricomycetes</taxon>
        <taxon>Cantharellales</taxon>
        <taxon>Ceratobasidiaceae</taxon>
        <taxon>Rhizoctonia</taxon>
    </lineage>
</organism>
<keyword evidence="7" id="KW-1185">Reference proteome</keyword>
<accession>A0A074RKX0</accession>
<keyword evidence="5" id="KW-0539">Nucleus</keyword>
<evidence type="ECO:0000256" key="4">
    <source>
        <dbReference type="ARBA" id="ARBA00022833"/>
    </source>
</evidence>